<evidence type="ECO:0000313" key="1">
    <source>
        <dbReference type="EMBL" id="OGM79752.1"/>
    </source>
</evidence>
<organism evidence="1 2">
    <name type="scientific">Candidatus Woesebacteria bacterium RIFOXYB1_FULL_38_16</name>
    <dbReference type="NCBI Taxonomy" id="1802538"/>
    <lineage>
        <taxon>Bacteria</taxon>
        <taxon>Candidatus Woeseibacteriota</taxon>
    </lineage>
</organism>
<reference evidence="1 2" key="1">
    <citation type="journal article" date="2016" name="Nat. Commun.">
        <title>Thousands of microbial genomes shed light on interconnected biogeochemical processes in an aquifer system.</title>
        <authorList>
            <person name="Anantharaman K."/>
            <person name="Brown C.T."/>
            <person name="Hug L.A."/>
            <person name="Sharon I."/>
            <person name="Castelle C.J."/>
            <person name="Probst A.J."/>
            <person name="Thomas B.C."/>
            <person name="Singh A."/>
            <person name="Wilkins M.J."/>
            <person name="Karaoz U."/>
            <person name="Brodie E.L."/>
            <person name="Williams K.H."/>
            <person name="Hubbard S.S."/>
            <person name="Banfield J.F."/>
        </authorList>
    </citation>
    <scope>NUCLEOTIDE SEQUENCE [LARGE SCALE GENOMIC DNA]</scope>
</reference>
<protein>
    <recommendedName>
        <fullName evidence="3">Peptidase A2 domain-containing protein</fullName>
    </recommendedName>
</protein>
<gene>
    <name evidence="1" type="ORF">A2382_03305</name>
</gene>
<name>A0A1F8CTZ3_9BACT</name>
<dbReference type="InterPro" id="IPR021109">
    <property type="entry name" value="Peptidase_aspartic_dom_sf"/>
</dbReference>
<dbReference type="STRING" id="1802538.A2382_03305"/>
<evidence type="ECO:0008006" key="3">
    <source>
        <dbReference type="Google" id="ProtNLM"/>
    </source>
</evidence>
<sequence length="140" mass="16013">MLVNDDKFYPKLSFQYTPYIFGPAPMPLIEVKFEKLPKPVWSLVDSGASMSIIHPKVASVAGIKFDIQKPITGSGVGSSYRYFMGTPIDITINHISRNLKFSVIANDDFMWGCILGHDFFKEAKVIFKTYKKEFDIFFRK</sequence>
<accession>A0A1F8CTZ3</accession>
<dbReference type="EMBL" id="MGHY01000008">
    <property type="protein sequence ID" value="OGM79752.1"/>
    <property type="molecule type" value="Genomic_DNA"/>
</dbReference>
<proteinExistence type="predicted"/>
<dbReference type="Pfam" id="PF13975">
    <property type="entry name" value="gag-asp_proteas"/>
    <property type="match status" value="1"/>
</dbReference>
<dbReference type="SUPFAM" id="SSF50630">
    <property type="entry name" value="Acid proteases"/>
    <property type="match status" value="1"/>
</dbReference>
<dbReference type="AlphaFoldDB" id="A0A1F8CTZ3"/>
<evidence type="ECO:0000313" key="2">
    <source>
        <dbReference type="Proteomes" id="UP000178999"/>
    </source>
</evidence>
<dbReference type="Proteomes" id="UP000178999">
    <property type="component" value="Unassembled WGS sequence"/>
</dbReference>
<comment type="caution">
    <text evidence="1">The sequence shown here is derived from an EMBL/GenBank/DDBJ whole genome shotgun (WGS) entry which is preliminary data.</text>
</comment>
<dbReference type="Gene3D" id="2.40.70.10">
    <property type="entry name" value="Acid Proteases"/>
    <property type="match status" value="1"/>
</dbReference>